<comment type="caution">
    <text evidence="7">The sequence shown here is derived from an EMBL/GenBank/DDBJ whole genome shotgun (WGS) entry which is preliminary data.</text>
</comment>
<protein>
    <submittedName>
        <fullName evidence="7">UDP-galactopyranose mutase</fullName>
        <ecNumber evidence="7">5.4.99.9</ecNumber>
    </submittedName>
</protein>
<dbReference type="EMBL" id="JBBMEX010000005">
    <property type="protein sequence ID" value="MEQ2557422.1"/>
    <property type="molecule type" value="Genomic_DNA"/>
</dbReference>
<keyword evidence="4" id="KW-0274">FAD</keyword>
<dbReference type="Proteomes" id="UP001454489">
    <property type="component" value="Unassembled WGS sequence"/>
</dbReference>
<evidence type="ECO:0000256" key="1">
    <source>
        <dbReference type="ARBA" id="ARBA00001974"/>
    </source>
</evidence>
<evidence type="ECO:0000256" key="4">
    <source>
        <dbReference type="ARBA" id="ARBA00022827"/>
    </source>
</evidence>
<evidence type="ECO:0000259" key="6">
    <source>
        <dbReference type="Pfam" id="PF03275"/>
    </source>
</evidence>
<comment type="cofactor">
    <cofactor evidence="1">
        <name>FAD</name>
        <dbReference type="ChEBI" id="CHEBI:57692"/>
    </cofactor>
</comment>
<organism evidence="7 8">
    <name type="scientific">Maccoyibacter intestinihominis</name>
    <dbReference type="NCBI Taxonomy" id="3133499"/>
    <lineage>
        <taxon>Bacteria</taxon>
        <taxon>Bacillati</taxon>
        <taxon>Bacillota</taxon>
        <taxon>Clostridia</taxon>
        <taxon>Lachnospirales</taxon>
        <taxon>Lachnospiraceae</taxon>
        <taxon>Maccoyibacter</taxon>
    </lineage>
</organism>
<reference evidence="7 8" key="1">
    <citation type="submission" date="2024-03" db="EMBL/GenBank/DDBJ databases">
        <title>Human intestinal bacterial collection.</title>
        <authorList>
            <person name="Pauvert C."/>
            <person name="Hitch T.C.A."/>
            <person name="Clavel T."/>
        </authorList>
    </citation>
    <scope>NUCLEOTIDE SEQUENCE [LARGE SCALE GENOMIC DNA]</scope>
    <source>
        <strain evidence="7 8">CLA-AA-H185</strain>
    </source>
</reference>
<keyword evidence="3" id="KW-0285">Flavoprotein</keyword>
<dbReference type="SUPFAM" id="SSF51971">
    <property type="entry name" value="Nucleotide-binding domain"/>
    <property type="match status" value="1"/>
</dbReference>
<accession>A0ABV1HEC3</accession>
<gene>
    <name evidence="7" type="primary">glf</name>
    <name evidence="7" type="ORF">WMO43_06020</name>
</gene>
<keyword evidence="8" id="KW-1185">Reference proteome</keyword>
<evidence type="ECO:0000256" key="5">
    <source>
        <dbReference type="ARBA" id="ARBA00023235"/>
    </source>
</evidence>
<dbReference type="InterPro" id="IPR004379">
    <property type="entry name" value="UDP-GALP_mutase"/>
</dbReference>
<dbReference type="Pfam" id="PF03275">
    <property type="entry name" value="GLF"/>
    <property type="match status" value="1"/>
</dbReference>
<evidence type="ECO:0000256" key="2">
    <source>
        <dbReference type="ARBA" id="ARBA00009321"/>
    </source>
</evidence>
<dbReference type="Pfam" id="PF13450">
    <property type="entry name" value="NAD_binding_8"/>
    <property type="match status" value="1"/>
</dbReference>
<feature type="domain" description="UDP-galactopyranose mutase C-terminal" evidence="6">
    <location>
        <begin position="152"/>
        <end position="363"/>
    </location>
</feature>
<dbReference type="SUPFAM" id="SSF54373">
    <property type="entry name" value="FAD-linked reductases, C-terminal domain"/>
    <property type="match status" value="1"/>
</dbReference>
<evidence type="ECO:0000256" key="3">
    <source>
        <dbReference type="ARBA" id="ARBA00022630"/>
    </source>
</evidence>
<dbReference type="NCBIfam" id="TIGR00031">
    <property type="entry name" value="UDP-GALP_mutase"/>
    <property type="match status" value="1"/>
</dbReference>
<keyword evidence="5 7" id="KW-0413">Isomerase</keyword>
<dbReference type="EC" id="5.4.99.9" evidence="7"/>
<comment type="similarity">
    <text evidence="2">Belongs to the UDP-galactopyranose/dTDP-fucopyranose mutase family.</text>
</comment>
<dbReference type="GO" id="GO:0008767">
    <property type="term" value="F:UDP-galactopyranose mutase activity"/>
    <property type="evidence" value="ECO:0007669"/>
    <property type="project" value="UniProtKB-EC"/>
</dbReference>
<evidence type="ECO:0000313" key="8">
    <source>
        <dbReference type="Proteomes" id="UP001454489"/>
    </source>
</evidence>
<dbReference type="RefSeq" id="WP_353530601.1">
    <property type="nucleotide sequence ID" value="NZ_JBBMEX010000005.1"/>
</dbReference>
<proteinExistence type="inferred from homology"/>
<dbReference type="PANTHER" id="PTHR21197:SF0">
    <property type="entry name" value="UDP-GALACTOPYRANOSE MUTASE"/>
    <property type="match status" value="1"/>
</dbReference>
<evidence type="ECO:0000313" key="7">
    <source>
        <dbReference type="EMBL" id="MEQ2557422.1"/>
    </source>
</evidence>
<sequence>MYDSIIVGSGIAGSTAARRLAEEGKRNVLVIEKRSHIGGNCYDCMDEHGIWIHQYGPHIFHTEMKEVYEFFSRFTMWTSFRHEVVAQVGEQLIPVPFNLNTLHMVFEKDKAEELEKKLTDTYGYGSKVPIMELRKSEDAGIREIADYVYQNIFLYYTMKQWGQKPEEISEEVTGRVPVLISRDNGYFTDRYQGVPKQGFHRMFRNLLDHPNITIVLDTDAKEILKFQEDEILLHGEPFQGEVIYTGAVDELFDCCDGRLPYRSLDFAFEHYDRDSYQGRSVVNYTVSEDFTRITEFKYLTKQKDTDGTTIVKEYPFAYTGKDGEIPYYAILNEENRKLYEKYRKRTEHYKNFYLLGRLAEYQYYNIDAMTKKALDLTEKIINQ</sequence>
<name>A0ABV1HEC3_9FIRM</name>
<dbReference type="InterPro" id="IPR015899">
    <property type="entry name" value="UDP-GalPyranose_mutase_C"/>
</dbReference>
<dbReference type="PANTHER" id="PTHR21197">
    <property type="entry name" value="UDP-GALACTOPYRANOSE MUTASE"/>
    <property type="match status" value="1"/>
</dbReference>
<dbReference type="Gene3D" id="3.40.50.720">
    <property type="entry name" value="NAD(P)-binding Rossmann-like Domain"/>
    <property type="match status" value="3"/>
</dbReference>